<reference evidence="1" key="1">
    <citation type="journal article" date="2021" name="Proc. Natl. Acad. Sci. U.S.A.">
        <title>A Catalog of Tens of Thousands of Viruses from Human Metagenomes Reveals Hidden Associations with Chronic Diseases.</title>
        <authorList>
            <person name="Tisza M.J."/>
            <person name="Buck C.B."/>
        </authorList>
    </citation>
    <scope>NUCLEOTIDE SEQUENCE</scope>
    <source>
        <strain evidence="1">CtAvK3</strain>
    </source>
</reference>
<organism evidence="1">
    <name type="scientific">Siphoviridae sp. ctAvK3</name>
    <dbReference type="NCBI Taxonomy" id="2826184"/>
    <lineage>
        <taxon>Viruses</taxon>
        <taxon>Duplodnaviria</taxon>
        <taxon>Heunggongvirae</taxon>
        <taxon>Uroviricota</taxon>
        <taxon>Caudoviricetes</taxon>
    </lineage>
</organism>
<evidence type="ECO:0000313" key="1">
    <source>
        <dbReference type="EMBL" id="DAD81916.1"/>
    </source>
</evidence>
<name>A0A8S5MI66_9CAUD</name>
<accession>A0A8S5MI66</accession>
<sequence length="214" mass="23574">MGMTVKSIAAFYNLPKRASRPDINHVMVGPLGVRYASDGNLCARTSSFPIAVEEYAQPSDASITQSLKSWFDPFDRSDSIIVASTPTAQYHGKGRPIIRENLRAYVRFTKKLEQKIALYPLGDTLVNAALLADALDIVPDAQVVVPLAYLMNPLKPVLLTGAFAEVVLMPVLFKLEDVTRRLEPLAAYQAETGEYGANVENPFYSVQVPKNKED</sequence>
<protein>
    <submittedName>
        <fullName evidence="1">Uncharacterized protein</fullName>
    </submittedName>
</protein>
<proteinExistence type="predicted"/>
<dbReference type="EMBL" id="BK014910">
    <property type="protein sequence ID" value="DAD81916.1"/>
    <property type="molecule type" value="Genomic_DNA"/>
</dbReference>